<keyword evidence="12" id="KW-0326">Glycosidase</keyword>
<dbReference type="PANTHER" id="PTHR42944">
    <property type="entry name" value="ADENINE DNA GLYCOSYLASE"/>
    <property type="match status" value="1"/>
</dbReference>
<keyword evidence="9" id="KW-0408">Iron</keyword>
<dbReference type="GO" id="GO:0051536">
    <property type="term" value="F:iron-sulfur cluster binding"/>
    <property type="evidence" value="ECO:0007669"/>
    <property type="project" value="UniProtKB-KW"/>
</dbReference>
<evidence type="ECO:0000256" key="1">
    <source>
        <dbReference type="ARBA" id="ARBA00000843"/>
    </source>
</evidence>
<evidence type="ECO:0000256" key="10">
    <source>
        <dbReference type="ARBA" id="ARBA00023014"/>
    </source>
</evidence>
<evidence type="ECO:0000256" key="3">
    <source>
        <dbReference type="ARBA" id="ARBA00008343"/>
    </source>
</evidence>
<dbReference type="GO" id="GO:0006298">
    <property type="term" value="P:mismatch repair"/>
    <property type="evidence" value="ECO:0007669"/>
    <property type="project" value="TreeGrafter"/>
</dbReference>
<name>A0A0G1MLS8_9BACT</name>
<evidence type="ECO:0000256" key="5">
    <source>
        <dbReference type="ARBA" id="ARBA00022023"/>
    </source>
</evidence>
<evidence type="ECO:0000256" key="7">
    <source>
        <dbReference type="ARBA" id="ARBA00022763"/>
    </source>
</evidence>
<dbReference type="PANTHER" id="PTHR42944:SF1">
    <property type="entry name" value="ADENINE DNA GLYCOSYLASE"/>
    <property type="match status" value="1"/>
</dbReference>
<reference evidence="14 15" key="1">
    <citation type="journal article" date="2015" name="Nature">
        <title>rRNA introns, odd ribosomes, and small enigmatic genomes across a large radiation of phyla.</title>
        <authorList>
            <person name="Brown C.T."/>
            <person name="Hug L.A."/>
            <person name="Thomas B.C."/>
            <person name="Sharon I."/>
            <person name="Castelle C.J."/>
            <person name="Singh A."/>
            <person name="Wilkins M.J."/>
            <person name="Williams K.H."/>
            <person name="Banfield J.F."/>
        </authorList>
    </citation>
    <scope>NUCLEOTIDE SEQUENCE [LARGE SCALE GENOMIC DNA]</scope>
</reference>
<evidence type="ECO:0000313" key="15">
    <source>
        <dbReference type="Proteomes" id="UP000034595"/>
    </source>
</evidence>
<evidence type="ECO:0000256" key="4">
    <source>
        <dbReference type="ARBA" id="ARBA00012045"/>
    </source>
</evidence>
<dbReference type="GO" id="GO:0046872">
    <property type="term" value="F:metal ion binding"/>
    <property type="evidence" value="ECO:0007669"/>
    <property type="project" value="UniProtKB-KW"/>
</dbReference>
<dbReference type="CDD" id="cd00056">
    <property type="entry name" value="ENDO3c"/>
    <property type="match status" value="1"/>
</dbReference>
<dbReference type="GO" id="GO:0032357">
    <property type="term" value="F:oxidized purine DNA binding"/>
    <property type="evidence" value="ECO:0007669"/>
    <property type="project" value="TreeGrafter"/>
</dbReference>
<dbReference type="Proteomes" id="UP000034595">
    <property type="component" value="Unassembled WGS sequence"/>
</dbReference>
<dbReference type="InterPro" id="IPR044298">
    <property type="entry name" value="MIG/MutY"/>
</dbReference>
<keyword evidence="8" id="KW-0378">Hydrolase</keyword>
<keyword evidence="10" id="KW-0411">Iron-sulfur</keyword>
<accession>A0A0G1MLS8</accession>
<keyword evidence="6" id="KW-0479">Metal-binding</keyword>
<dbReference type="GO" id="GO:0006284">
    <property type="term" value="P:base-excision repair"/>
    <property type="evidence" value="ECO:0007669"/>
    <property type="project" value="InterPro"/>
</dbReference>
<dbReference type="Pfam" id="PF00633">
    <property type="entry name" value="HHH"/>
    <property type="match status" value="1"/>
</dbReference>
<dbReference type="PATRIC" id="fig|1618610.3.peg.382"/>
<evidence type="ECO:0000259" key="13">
    <source>
        <dbReference type="SMART" id="SM00478"/>
    </source>
</evidence>
<dbReference type="GO" id="GO:0034039">
    <property type="term" value="F:8-oxo-7,8-dihydroguanine DNA N-glycosylase activity"/>
    <property type="evidence" value="ECO:0007669"/>
    <property type="project" value="TreeGrafter"/>
</dbReference>
<comment type="cofactor">
    <cofactor evidence="2">
        <name>[4Fe-4S] cluster</name>
        <dbReference type="ChEBI" id="CHEBI:49883"/>
    </cofactor>
</comment>
<dbReference type="SMART" id="SM00478">
    <property type="entry name" value="ENDO3c"/>
    <property type="match status" value="1"/>
</dbReference>
<keyword evidence="11" id="KW-0234">DNA repair</keyword>
<dbReference type="InterPro" id="IPR003265">
    <property type="entry name" value="HhH-GPD_domain"/>
</dbReference>
<feature type="domain" description="HhH-GPD" evidence="13">
    <location>
        <begin position="45"/>
        <end position="193"/>
    </location>
</feature>
<evidence type="ECO:0000256" key="12">
    <source>
        <dbReference type="ARBA" id="ARBA00023295"/>
    </source>
</evidence>
<dbReference type="InterPro" id="IPR011257">
    <property type="entry name" value="DNA_glycosylase"/>
</dbReference>
<dbReference type="InterPro" id="IPR000445">
    <property type="entry name" value="HhH_motif"/>
</dbReference>
<evidence type="ECO:0000256" key="11">
    <source>
        <dbReference type="ARBA" id="ARBA00023204"/>
    </source>
</evidence>
<proteinExistence type="inferred from homology"/>
<evidence type="ECO:0000256" key="2">
    <source>
        <dbReference type="ARBA" id="ARBA00001966"/>
    </source>
</evidence>
<organism evidence="14 15">
    <name type="scientific">Candidatus Azambacteria bacterium GW2011_GWA1_44_9</name>
    <dbReference type="NCBI Taxonomy" id="1618610"/>
    <lineage>
        <taxon>Bacteria</taxon>
        <taxon>Candidatus Azamiibacteriota</taxon>
    </lineage>
</organism>
<dbReference type="Gene3D" id="1.10.1670.10">
    <property type="entry name" value="Helix-hairpin-Helix base-excision DNA repair enzymes (C-terminal)"/>
    <property type="match status" value="1"/>
</dbReference>
<gene>
    <name evidence="14" type="ORF">UW78_C0006G0117</name>
</gene>
<dbReference type="SUPFAM" id="SSF48150">
    <property type="entry name" value="DNA-glycosylase"/>
    <property type="match status" value="1"/>
</dbReference>
<comment type="similarity">
    <text evidence="3">Belongs to the Nth/MutY family.</text>
</comment>
<dbReference type="GO" id="GO:0000701">
    <property type="term" value="F:purine-specific mismatch base pair DNA N-glycosylase activity"/>
    <property type="evidence" value="ECO:0007669"/>
    <property type="project" value="UniProtKB-EC"/>
</dbReference>
<dbReference type="GO" id="GO:0035485">
    <property type="term" value="F:adenine/guanine mispair binding"/>
    <property type="evidence" value="ECO:0007669"/>
    <property type="project" value="TreeGrafter"/>
</dbReference>
<dbReference type="EMBL" id="LCJQ01000006">
    <property type="protein sequence ID" value="KKT81752.1"/>
    <property type="molecule type" value="Genomic_DNA"/>
</dbReference>
<protein>
    <recommendedName>
        <fullName evidence="5">Adenine DNA glycosylase</fullName>
        <ecNumber evidence="4">3.2.2.31</ecNumber>
    </recommendedName>
</protein>
<sequence>MRLTRSQKIKEFKKLVWNFYHKEGRHDLPWRRTRNPYKILVSEIMLQQTQVARVVEKYSLFLKTFPTISALADAPLAQVLIVWQGMGYNRRALALHRLAKEITTSHKGKIPHTRTELEALTGIGPYTAGAIRAFAFNEPEVFIETNIRRVFIHHFFPRTKSVSDKEILPLVEKTLDTQNPREWYFALMDYGSHLPKVTKNPNKKSKHYVKQKKFEGSHRQLRGRVLKFLHTAGKCTLALCARTLEITPEKTQTVLEEFVREGFIQKNGKNYFIKNS</sequence>
<comment type="caution">
    <text evidence="14">The sequence shown here is derived from an EMBL/GenBank/DDBJ whole genome shotgun (WGS) entry which is preliminary data.</text>
</comment>
<evidence type="ECO:0000256" key="9">
    <source>
        <dbReference type="ARBA" id="ARBA00023004"/>
    </source>
</evidence>
<dbReference type="EC" id="3.2.2.31" evidence="4"/>
<evidence type="ECO:0000313" key="14">
    <source>
        <dbReference type="EMBL" id="KKT81752.1"/>
    </source>
</evidence>
<comment type="catalytic activity">
    <reaction evidence="1">
        <text>Hydrolyzes free adenine bases from 7,8-dihydro-8-oxoguanine:adenine mismatched double-stranded DNA, leaving an apurinic site.</text>
        <dbReference type="EC" id="3.2.2.31"/>
    </reaction>
</comment>
<dbReference type="Gene3D" id="1.10.340.30">
    <property type="entry name" value="Hypothetical protein, domain 2"/>
    <property type="match status" value="1"/>
</dbReference>
<dbReference type="InterPro" id="IPR023170">
    <property type="entry name" value="HhH_base_excis_C"/>
</dbReference>
<evidence type="ECO:0000256" key="6">
    <source>
        <dbReference type="ARBA" id="ARBA00022723"/>
    </source>
</evidence>
<keyword evidence="7" id="KW-0227">DNA damage</keyword>
<dbReference type="AlphaFoldDB" id="A0A0G1MLS8"/>
<dbReference type="Pfam" id="PF00730">
    <property type="entry name" value="HhH-GPD"/>
    <property type="match status" value="1"/>
</dbReference>
<evidence type="ECO:0000256" key="8">
    <source>
        <dbReference type="ARBA" id="ARBA00022801"/>
    </source>
</evidence>